<proteinExistence type="predicted"/>
<evidence type="ECO:0000256" key="2">
    <source>
        <dbReference type="SAM" id="SignalP"/>
    </source>
</evidence>
<evidence type="ECO:0000313" key="4">
    <source>
        <dbReference type="Proteomes" id="UP001146793"/>
    </source>
</evidence>
<organism evidence="3 4">
    <name type="scientific">Anaeramoeba flamelloides</name>
    <dbReference type="NCBI Taxonomy" id="1746091"/>
    <lineage>
        <taxon>Eukaryota</taxon>
        <taxon>Metamonada</taxon>
        <taxon>Anaeramoebidae</taxon>
        <taxon>Anaeramoeba</taxon>
    </lineage>
</organism>
<comment type="caution">
    <text evidence="3">The sequence shown here is derived from an EMBL/GenBank/DDBJ whole genome shotgun (WGS) entry which is preliminary data.</text>
</comment>
<feature type="transmembrane region" description="Helical" evidence="1">
    <location>
        <begin position="162"/>
        <end position="183"/>
    </location>
</feature>
<keyword evidence="1" id="KW-1133">Transmembrane helix</keyword>
<keyword evidence="2" id="KW-0732">Signal</keyword>
<feature type="chain" id="PRO_5043642057" evidence="2">
    <location>
        <begin position="21"/>
        <end position="186"/>
    </location>
</feature>
<gene>
    <name evidence="3" type="ORF">M0812_24278</name>
</gene>
<protein>
    <submittedName>
        <fullName evidence="3">Uncharacterized protein</fullName>
    </submittedName>
</protein>
<sequence>MNKLCCAFLFFVLFVPFTFCCTYDSDCQDEGGKPRCVDKKCVECKTSMDCSRNKYCHLEDHECLYYADDNKIGKFCNSDDCRDQSTNVVCGRCENGETYWSGFCTEFKCYECDASDPDSGIAGEHESTKCYPSSASGRGGVVSSFRKGGSEPRYVLQDSAQIGLMIFGIGIGLILVLNCIIIFRVK</sequence>
<dbReference type="AlphaFoldDB" id="A0AAV7YHJ4"/>
<evidence type="ECO:0000313" key="3">
    <source>
        <dbReference type="EMBL" id="KAJ3428939.1"/>
    </source>
</evidence>
<keyword evidence="1" id="KW-0472">Membrane</keyword>
<dbReference type="Proteomes" id="UP001146793">
    <property type="component" value="Unassembled WGS sequence"/>
</dbReference>
<accession>A0AAV7YHJ4</accession>
<reference evidence="3" key="1">
    <citation type="submission" date="2022-08" db="EMBL/GenBank/DDBJ databases">
        <title>Novel sulphate-reducing endosymbionts in the free-living metamonad Anaeramoeba.</title>
        <authorList>
            <person name="Jerlstrom-Hultqvist J."/>
            <person name="Cepicka I."/>
            <person name="Gallot-Lavallee L."/>
            <person name="Salas-Leiva D."/>
            <person name="Curtis B.A."/>
            <person name="Zahonova K."/>
            <person name="Pipaliya S."/>
            <person name="Dacks J."/>
            <person name="Roger A.J."/>
        </authorList>
    </citation>
    <scope>NUCLEOTIDE SEQUENCE</scope>
    <source>
        <strain evidence="3">Busselton2</strain>
    </source>
</reference>
<keyword evidence="1" id="KW-0812">Transmembrane</keyword>
<name>A0AAV7YHJ4_9EUKA</name>
<dbReference type="EMBL" id="JANTQA010000057">
    <property type="protein sequence ID" value="KAJ3428939.1"/>
    <property type="molecule type" value="Genomic_DNA"/>
</dbReference>
<feature type="signal peptide" evidence="2">
    <location>
        <begin position="1"/>
        <end position="20"/>
    </location>
</feature>
<evidence type="ECO:0000256" key="1">
    <source>
        <dbReference type="SAM" id="Phobius"/>
    </source>
</evidence>